<dbReference type="PANTHER" id="PTHR43639">
    <property type="entry name" value="OXIDOREDUCTASE, SHORT-CHAIN DEHYDROGENASE/REDUCTASE FAMILY (AFU_ORTHOLOGUE AFUA_5G02870)"/>
    <property type="match status" value="1"/>
</dbReference>
<organism evidence="3 4">
    <name type="scientific">Robinsoniella peoriensis</name>
    <dbReference type="NCBI Taxonomy" id="180332"/>
    <lineage>
        <taxon>Bacteria</taxon>
        <taxon>Bacillati</taxon>
        <taxon>Bacillota</taxon>
        <taxon>Clostridia</taxon>
        <taxon>Lachnospirales</taxon>
        <taxon>Lachnospiraceae</taxon>
        <taxon>Robinsoniella</taxon>
    </lineage>
</organism>
<evidence type="ECO:0000256" key="1">
    <source>
        <dbReference type="ARBA" id="ARBA00006484"/>
    </source>
</evidence>
<dbReference type="FunFam" id="3.40.50.720:FF:000084">
    <property type="entry name" value="Short-chain dehydrogenase reductase"/>
    <property type="match status" value="1"/>
</dbReference>
<accession>A0A4U8Q160</accession>
<dbReference type="GO" id="GO:0004316">
    <property type="term" value="F:3-oxoacyl-[acyl-carrier-protein] reductase (NADPH) activity"/>
    <property type="evidence" value="ECO:0007669"/>
    <property type="project" value="UniProtKB-EC"/>
</dbReference>
<dbReference type="Pfam" id="PF13561">
    <property type="entry name" value="adh_short_C2"/>
    <property type="match status" value="1"/>
</dbReference>
<reference evidence="3 4" key="1">
    <citation type="journal article" date="2019" name="Anaerobe">
        <title>Detection of Robinsoniella peoriensis in multiple bone samples of a trauma patient.</title>
        <authorList>
            <person name="Schrottner P."/>
            <person name="Hartwich K."/>
            <person name="Bunk B."/>
            <person name="Schober I."/>
            <person name="Helbig S."/>
            <person name="Rudolph W.W."/>
            <person name="Gunzer F."/>
        </authorList>
    </citation>
    <scope>NUCLEOTIDE SEQUENCE [LARGE SCALE GENOMIC DNA]</scope>
    <source>
        <strain evidence="3 4">DSM 106044</strain>
    </source>
</reference>
<keyword evidence="2 3" id="KW-0560">Oxidoreductase</keyword>
<evidence type="ECO:0000313" key="3">
    <source>
        <dbReference type="EMBL" id="TLC97873.1"/>
    </source>
</evidence>
<name>A0A4U8Q160_9FIRM</name>
<dbReference type="Gene3D" id="3.40.50.720">
    <property type="entry name" value="NAD(P)-binding Rossmann-like Domain"/>
    <property type="match status" value="1"/>
</dbReference>
<protein>
    <submittedName>
        <fullName evidence="3">3-oxoacyl-[acyl-carrier-protein] reductase FabG</fullName>
        <ecNumber evidence="3">1.1.1.100</ecNumber>
    </submittedName>
</protein>
<evidence type="ECO:0000256" key="2">
    <source>
        <dbReference type="ARBA" id="ARBA00023002"/>
    </source>
</evidence>
<dbReference type="EMBL" id="QGQD01000107">
    <property type="protein sequence ID" value="TLC97873.1"/>
    <property type="molecule type" value="Genomic_DNA"/>
</dbReference>
<dbReference type="RefSeq" id="WP_027295562.1">
    <property type="nucleotide sequence ID" value="NZ_CABMJZ010000132.1"/>
</dbReference>
<comment type="similarity">
    <text evidence="1">Belongs to the short-chain dehydrogenases/reductases (SDR) family.</text>
</comment>
<dbReference type="PRINTS" id="PR00080">
    <property type="entry name" value="SDRFAMILY"/>
</dbReference>
<gene>
    <name evidence="3" type="primary">fabG_5</name>
    <name evidence="3" type="ORF">DSM106044_05236</name>
</gene>
<sequence length="255" mass="27684">MHRKTALITGGARGIGKQISLDLAEEGYNIVVNYRSDKEAACEICEKAKEIGVDSLAVYADMGSVRDIEKMYQIAFEKFDVIDIVVNNAGISPEVYFLDATEKMFDDMTAIDWKGLFFSSQIAAKRMVVKGVSGVIINISSNQVEGCWPRATIYGPTKAAVTKFTKNAAMELALKGIRMVAVAPGYTDVGWDSGDIRLEAAERLPFKRFATTREIAQAVVYLASDKAAYITGTSLLIEGGASLPVVAANDFVEVK</sequence>
<dbReference type="Proteomes" id="UP000306509">
    <property type="component" value="Unassembled WGS sequence"/>
</dbReference>
<comment type="caution">
    <text evidence="3">The sequence shown here is derived from an EMBL/GenBank/DDBJ whole genome shotgun (WGS) entry which is preliminary data.</text>
</comment>
<dbReference type="EC" id="1.1.1.100" evidence="3"/>
<dbReference type="InterPro" id="IPR036291">
    <property type="entry name" value="NAD(P)-bd_dom_sf"/>
</dbReference>
<dbReference type="SUPFAM" id="SSF51735">
    <property type="entry name" value="NAD(P)-binding Rossmann-fold domains"/>
    <property type="match status" value="1"/>
</dbReference>
<dbReference type="InterPro" id="IPR002347">
    <property type="entry name" value="SDR_fam"/>
</dbReference>
<proteinExistence type="inferred from homology"/>
<dbReference type="GO" id="GO:0008206">
    <property type="term" value="P:bile acid metabolic process"/>
    <property type="evidence" value="ECO:0007669"/>
    <property type="project" value="UniProtKB-ARBA"/>
</dbReference>
<evidence type="ECO:0000313" key="4">
    <source>
        <dbReference type="Proteomes" id="UP000306509"/>
    </source>
</evidence>
<keyword evidence="4" id="KW-1185">Reference proteome</keyword>
<dbReference type="AlphaFoldDB" id="A0A4U8Q160"/>
<dbReference type="PRINTS" id="PR00081">
    <property type="entry name" value="GDHRDH"/>
</dbReference>
<dbReference type="STRING" id="180332.GCA_000797495_02338"/>
<dbReference type="PANTHER" id="PTHR43639:SF1">
    <property type="entry name" value="SHORT-CHAIN DEHYDROGENASE_REDUCTASE FAMILY PROTEIN"/>
    <property type="match status" value="1"/>
</dbReference>
<dbReference type="OrthoDB" id="9775296at2"/>